<dbReference type="Proteomes" id="UP000542210">
    <property type="component" value="Unassembled WGS sequence"/>
</dbReference>
<dbReference type="AlphaFoldDB" id="A0A7W7D2U7"/>
<dbReference type="RefSeq" id="WP_184876605.1">
    <property type="nucleotide sequence ID" value="NZ_BOOV01000021.1"/>
</dbReference>
<name>A0A7W7D2U7_9ACTN</name>
<protein>
    <submittedName>
        <fullName evidence="1">Uncharacterized protein</fullName>
    </submittedName>
</protein>
<evidence type="ECO:0000313" key="2">
    <source>
        <dbReference type="Proteomes" id="UP000542210"/>
    </source>
</evidence>
<evidence type="ECO:0000313" key="1">
    <source>
        <dbReference type="EMBL" id="MBB4699223.1"/>
    </source>
</evidence>
<proteinExistence type="predicted"/>
<reference evidence="1 2" key="1">
    <citation type="submission" date="2020-08" db="EMBL/GenBank/DDBJ databases">
        <title>Sequencing the genomes of 1000 actinobacteria strains.</title>
        <authorList>
            <person name="Klenk H.-P."/>
        </authorList>
    </citation>
    <scope>NUCLEOTIDE SEQUENCE [LARGE SCALE GENOMIC DNA]</scope>
    <source>
        <strain evidence="1 2">DSM 45784</strain>
    </source>
</reference>
<keyword evidence="2" id="KW-1185">Reference proteome</keyword>
<comment type="caution">
    <text evidence="1">The sequence shown here is derived from an EMBL/GenBank/DDBJ whole genome shotgun (WGS) entry which is preliminary data.</text>
</comment>
<dbReference type="EMBL" id="JACHND010000001">
    <property type="protein sequence ID" value="MBB4699223.1"/>
    <property type="molecule type" value="Genomic_DNA"/>
</dbReference>
<organism evidence="1 2">
    <name type="scientific">Sphaerisporangium siamense</name>
    <dbReference type="NCBI Taxonomy" id="795645"/>
    <lineage>
        <taxon>Bacteria</taxon>
        <taxon>Bacillati</taxon>
        <taxon>Actinomycetota</taxon>
        <taxon>Actinomycetes</taxon>
        <taxon>Streptosporangiales</taxon>
        <taxon>Streptosporangiaceae</taxon>
        <taxon>Sphaerisporangium</taxon>
    </lineage>
</organism>
<gene>
    <name evidence="1" type="ORF">BJ982_000767</name>
</gene>
<accession>A0A7W7D2U7</accession>
<sequence length="168" mass="18987">MNEALRPRPARYMGLCEVREFGWRVKLYSYSVAAHREASDGDLAEYIARICISDLERSGRSDEFDYLKFGFLQCHFGRRGLAVGLCHYGLWVDMPEIFAAGWYAYGHEIARLERLDMREPLWSIHELPVAQGEISLFKGLVDGSRDAPGIPWPSISEAYLKSGPAGIA</sequence>